<comment type="similarity">
    <text evidence="2">Belongs to the outer membrane factor (OMF) (TC 1.B.17) family.</text>
</comment>
<evidence type="ECO:0000313" key="9">
    <source>
        <dbReference type="Proteomes" id="UP000002774"/>
    </source>
</evidence>
<dbReference type="Gene3D" id="1.20.1600.10">
    <property type="entry name" value="Outer membrane efflux proteins (OEP)"/>
    <property type="match status" value="1"/>
</dbReference>
<name>H1Y627_9SPHI</name>
<keyword evidence="5" id="KW-0812">Transmembrane</keyword>
<evidence type="ECO:0000256" key="2">
    <source>
        <dbReference type="ARBA" id="ARBA00007613"/>
    </source>
</evidence>
<dbReference type="InterPro" id="IPR003423">
    <property type="entry name" value="OMP_efflux"/>
</dbReference>
<dbReference type="HOGENOM" id="CLU_012817_11_0_10"/>
<dbReference type="eggNOG" id="COG1538">
    <property type="taxonomic scope" value="Bacteria"/>
</dbReference>
<evidence type="ECO:0000256" key="6">
    <source>
        <dbReference type="ARBA" id="ARBA00023136"/>
    </source>
</evidence>
<comment type="subcellular location">
    <subcellularLocation>
        <location evidence="1">Cell outer membrane</location>
    </subcellularLocation>
</comment>
<accession>H1Y627</accession>
<gene>
    <name evidence="8" type="ORF">Mucpa_6938</name>
</gene>
<keyword evidence="3" id="KW-0813">Transport</keyword>
<reference evidence="8" key="1">
    <citation type="submission" date="2011-09" db="EMBL/GenBank/DDBJ databases">
        <title>The permanent draft genome of Mucilaginibacter paludis DSM 18603.</title>
        <authorList>
            <consortium name="US DOE Joint Genome Institute (JGI-PGF)"/>
            <person name="Lucas S."/>
            <person name="Han J."/>
            <person name="Lapidus A."/>
            <person name="Bruce D."/>
            <person name="Goodwin L."/>
            <person name="Pitluck S."/>
            <person name="Peters L."/>
            <person name="Kyrpides N."/>
            <person name="Mavromatis K."/>
            <person name="Ivanova N."/>
            <person name="Mikhailova N."/>
            <person name="Held B."/>
            <person name="Detter J.C."/>
            <person name="Tapia R."/>
            <person name="Han C."/>
            <person name="Land M."/>
            <person name="Hauser L."/>
            <person name="Markowitz V."/>
            <person name="Cheng J.-F."/>
            <person name="Hugenholtz P."/>
            <person name="Woyke T."/>
            <person name="Wu D."/>
            <person name="Tindall B."/>
            <person name="Brambilla E."/>
            <person name="Klenk H.-P."/>
            <person name="Eisen J.A."/>
        </authorList>
    </citation>
    <scope>NUCLEOTIDE SEQUENCE [LARGE SCALE GENOMIC DNA]</scope>
    <source>
        <strain evidence="8">DSM 18603</strain>
    </source>
</reference>
<keyword evidence="7" id="KW-0998">Cell outer membrane</keyword>
<evidence type="ECO:0000256" key="5">
    <source>
        <dbReference type="ARBA" id="ARBA00022692"/>
    </source>
</evidence>
<evidence type="ECO:0000256" key="7">
    <source>
        <dbReference type="ARBA" id="ARBA00023237"/>
    </source>
</evidence>
<sequence>MLLKTILLLCFFGIWLHKPLKAQVSAGTIRAVKWDLQTCIAYAKKNNTQINSLRLSQLTSQQEYLLARAARLPDLSGSASQYLAHGNDYSNNGTGGSGFTSSGSYGLSSSVTLYNGNYVNNNIQQKDLYVQSANLNIIQQENDITLQITQAYLTILVDKENIIYNTDLVNTSKAQVALAQKKYNAESVARKDLIQLQAQQAADQYTLVNSRNAERGDLLTLKQILMLNSGVRFDIIKPESIQFSDSVTSFQDVEQFALKTRPEVQNGQLNVHIAELETAKARAGYKPSLSGGAALNSGYNSGQEAGYSGQLKNNFNQQVGLTLTIPIFNKRVVKTQVEEAKIAVTQARLDLSNTQIVLSQAVERAYINVENAISQYMAAQEGYQYSKESYRIATELLRVGAANTVDFLLQKNLFVQAQQTFIQARYNQLLSRKIYDFYRGIPITL</sequence>
<evidence type="ECO:0000256" key="1">
    <source>
        <dbReference type="ARBA" id="ARBA00004442"/>
    </source>
</evidence>
<dbReference type="OrthoDB" id="9811587at2"/>
<dbReference type="AlphaFoldDB" id="H1Y627"/>
<evidence type="ECO:0000256" key="3">
    <source>
        <dbReference type="ARBA" id="ARBA00022448"/>
    </source>
</evidence>
<dbReference type="GO" id="GO:0015288">
    <property type="term" value="F:porin activity"/>
    <property type="evidence" value="ECO:0007669"/>
    <property type="project" value="TreeGrafter"/>
</dbReference>
<dbReference type="Pfam" id="PF02321">
    <property type="entry name" value="OEP"/>
    <property type="match status" value="2"/>
</dbReference>
<keyword evidence="4" id="KW-1134">Transmembrane beta strand</keyword>
<dbReference type="GO" id="GO:0009279">
    <property type="term" value="C:cell outer membrane"/>
    <property type="evidence" value="ECO:0007669"/>
    <property type="project" value="UniProtKB-SubCell"/>
</dbReference>
<dbReference type="InterPro" id="IPR051906">
    <property type="entry name" value="TolC-like"/>
</dbReference>
<dbReference type="GO" id="GO:1990281">
    <property type="term" value="C:efflux pump complex"/>
    <property type="evidence" value="ECO:0007669"/>
    <property type="project" value="TreeGrafter"/>
</dbReference>
<dbReference type="RefSeq" id="WP_008513111.1">
    <property type="nucleotide sequence ID" value="NZ_CM001403.1"/>
</dbReference>
<organism evidence="8 9">
    <name type="scientific">Mucilaginibacter paludis DSM 18603</name>
    <dbReference type="NCBI Taxonomy" id="714943"/>
    <lineage>
        <taxon>Bacteria</taxon>
        <taxon>Pseudomonadati</taxon>
        <taxon>Bacteroidota</taxon>
        <taxon>Sphingobacteriia</taxon>
        <taxon>Sphingobacteriales</taxon>
        <taxon>Sphingobacteriaceae</taxon>
        <taxon>Mucilaginibacter</taxon>
    </lineage>
</organism>
<dbReference type="STRING" id="714943.Mucpa_6938"/>
<evidence type="ECO:0000256" key="4">
    <source>
        <dbReference type="ARBA" id="ARBA00022452"/>
    </source>
</evidence>
<protein>
    <submittedName>
        <fullName evidence="8">Outer membrane efflux protein</fullName>
    </submittedName>
</protein>
<keyword evidence="9" id="KW-1185">Reference proteome</keyword>
<dbReference type="GO" id="GO:0015562">
    <property type="term" value="F:efflux transmembrane transporter activity"/>
    <property type="evidence" value="ECO:0007669"/>
    <property type="project" value="InterPro"/>
</dbReference>
<proteinExistence type="inferred from homology"/>
<dbReference type="EMBL" id="CM001403">
    <property type="protein sequence ID" value="EHQ30986.1"/>
    <property type="molecule type" value="Genomic_DNA"/>
</dbReference>
<dbReference type="PANTHER" id="PTHR30026">
    <property type="entry name" value="OUTER MEMBRANE PROTEIN TOLC"/>
    <property type="match status" value="1"/>
</dbReference>
<dbReference type="SUPFAM" id="SSF56954">
    <property type="entry name" value="Outer membrane efflux proteins (OEP)"/>
    <property type="match status" value="1"/>
</dbReference>
<dbReference type="Proteomes" id="UP000002774">
    <property type="component" value="Chromosome"/>
</dbReference>
<evidence type="ECO:0000313" key="8">
    <source>
        <dbReference type="EMBL" id="EHQ30986.1"/>
    </source>
</evidence>
<dbReference type="PANTHER" id="PTHR30026:SF20">
    <property type="entry name" value="OUTER MEMBRANE PROTEIN TOLC"/>
    <property type="match status" value="1"/>
</dbReference>
<keyword evidence="6" id="KW-0472">Membrane</keyword>